<dbReference type="PANTHER" id="PTHR46494:SF1">
    <property type="entry name" value="CORA FAMILY METAL ION TRANSPORTER (EUROFUNG)"/>
    <property type="match status" value="1"/>
</dbReference>
<comment type="caution">
    <text evidence="9">The sequence shown here is derived from an EMBL/GenBank/DDBJ whole genome shotgun (WGS) entry which is preliminary data.</text>
</comment>
<dbReference type="Gene3D" id="1.20.58.340">
    <property type="entry name" value="Magnesium transport protein CorA, transmembrane region"/>
    <property type="match status" value="2"/>
</dbReference>
<dbReference type="SUPFAM" id="SSF143865">
    <property type="entry name" value="CorA soluble domain-like"/>
    <property type="match status" value="1"/>
</dbReference>
<evidence type="ECO:0000256" key="7">
    <source>
        <dbReference type="ARBA" id="ARBA00023136"/>
    </source>
</evidence>
<dbReference type="InterPro" id="IPR045863">
    <property type="entry name" value="CorA_TM1_TM2"/>
</dbReference>
<reference evidence="9 10" key="1">
    <citation type="journal article" date="2019" name="Int. J. Syst. Evol. Microbiol.">
        <title>The Global Catalogue of Microorganisms (GCM) 10K type strain sequencing project: providing services to taxonomists for standard genome sequencing and annotation.</title>
        <authorList>
            <consortium name="The Broad Institute Genomics Platform"/>
            <consortium name="The Broad Institute Genome Sequencing Center for Infectious Disease"/>
            <person name="Wu L."/>
            <person name="Ma J."/>
        </authorList>
    </citation>
    <scope>NUCLEOTIDE SEQUENCE [LARGE SCALE GENOMIC DNA]</scope>
    <source>
        <strain evidence="9 10">JCM 10671</strain>
    </source>
</reference>
<name>A0ABN1HAA1_9ACTN</name>
<evidence type="ECO:0000256" key="5">
    <source>
        <dbReference type="ARBA" id="ARBA00022692"/>
    </source>
</evidence>
<feature type="transmembrane region" description="Helical" evidence="8">
    <location>
        <begin position="267"/>
        <end position="287"/>
    </location>
</feature>
<evidence type="ECO:0000256" key="3">
    <source>
        <dbReference type="ARBA" id="ARBA00022448"/>
    </source>
</evidence>
<keyword evidence="6 8" id="KW-1133">Transmembrane helix</keyword>
<dbReference type="PANTHER" id="PTHR46494">
    <property type="entry name" value="CORA FAMILY METAL ION TRANSPORTER (EUROFUNG)"/>
    <property type="match status" value="1"/>
</dbReference>
<evidence type="ECO:0000256" key="4">
    <source>
        <dbReference type="ARBA" id="ARBA00022475"/>
    </source>
</evidence>
<dbReference type="Proteomes" id="UP001500957">
    <property type="component" value="Unassembled WGS sequence"/>
</dbReference>
<evidence type="ECO:0000313" key="10">
    <source>
        <dbReference type="Proteomes" id="UP001500957"/>
    </source>
</evidence>
<evidence type="ECO:0000256" key="2">
    <source>
        <dbReference type="ARBA" id="ARBA00009765"/>
    </source>
</evidence>
<evidence type="ECO:0000256" key="6">
    <source>
        <dbReference type="ARBA" id="ARBA00022989"/>
    </source>
</evidence>
<feature type="transmembrane region" description="Helical" evidence="8">
    <location>
        <begin position="233"/>
        <end position="255"/>
    </location>
</feature>
<evidence type="ECO:0008006" key="11">
    <source>
        <dbReference type="Google" id="ProtNLM"/>
    </source>
</evidence>
<organism evidence="9 10">
    <name type="scientific">Sporichthya brevicatena</name>
    <dbReference type="NCBI Taxonomy" id="171442"/>
    <lineage>
        <taxon>Bacteria</taxon>
        <taxon>Bacillati</taxon>
        <taxon>Actinomycetota</taxon>
        <taxon>Actinomycetes</taxon>
        <taxon>Sporichthyales</taxon>
        <taxon>Sporichthyaceae</taxon>
        <taxon>Sporichthya</taxon>
    </lineage>
</organism>
<evidence type="ECO:0000256" key="1">
    <source>
        <dbReference type="ARBA" id="ARBA00004651"/>
    </source>
</evidence>
<gene>
    <name evidence="9" type="ORF">GCM10009547_44450</name>
</gene>
<dbReference type="RefSeq" id="WP_344608942.1">
    <property type="nucleotide sequence ID" value="NZ_BAAAHE010000048.1"/>
</dbReference>
<evidence type="ECO:0000313" key="9">
    <source>
        <dbReference type="EMBL" id="GAA0635373.1"/>
    </source>
</evidence>
<keyword evidence="5 8" id="KW-0812">Transmembrane</keyword>
<comment type="subcellular location">
    <subcellularLocation>
        <location evidence="1">Cell membrane</location>
        <topology evidence="1">Multi-pass membrane protein</topology>
    </subcellularLocation>
</comment>
<keyword evidence="10" id="KW-1185">Reference proteome</keyword>
<proteinExistence type="inferred from homology"/>
<comment type="similarity">
    <text evidence="2">Belongs to the CorA metal ion transporter (MIT) (TC 1.A.35) family.</text>
</comment>
<keyword evidence="3" id="KW-0813">Transport</keyword>
<keyword evidence="4" id="KW-1003">Cell membrane</keyword>
<accession>A0ABN1HAA1</accession>
<keyword evidence="7 8" id="KW-0472">Membrane</keyword>
<dbReference type="InterPro" id="IPR002523">
    <property type="entry name" value="MgTranspt_CorA/ZnTranspt_ZntB"/>
</dbReference>
<evidence type="ECO:0000256" key="8">
    <source>
        <dbReference type="SAM" id="Phobius"/>
    </source>
</evidence>
<protein>
    <recommendedName>
        <fullName evidence="11">Magnesium transporter</fullName>
    </recommendedName>
</protein>
<sequence length="297" mass="33095">MDLCLGDGDLEDSTAKLLSELHDGLLDDEELIWLQERDKAALSEDAEGHILIAALAYADGPDPVAIRCVVGRGWIVTAHTEQVDLIELLNEPISSQFNLGRMDGPRFLAVLMDWHLSTFFDRVEQLDREVDDLDEQLIAPEFNRQDRELMDRLIDLRHRVGRLRRTVVDHRELLTRLADPELIVLSNSESAHRFAELTNRLETAVGSIDSTRSAITGSLEIFMSRTEQRTNDVMKVLTVISAVLMPATVIAGVLGMNFELGFFSNLVAYWIVLGAMLAIAAGTLVAAHRRGWIGGPQ</sequence>
<dbReference type="SUPFAM" id="SSF144083">
    <property type="entry name" value="Magnesium transport protein CorA, transmembrane region"/>
    <property type="match status" value="1"/>
</dbReference>
<dbReference type="InterPro" id="IPR045861">
    <property type="entry name" value="CorA_cytoplasmic_dom"/>
</dbReference>
<dbReference type="EMBL" id="BAAAHE010000048">
    <property type="protein sequence ID" value="GAA0635373.1"/>
    <property type="molecule type" value="Genomic_DNA"/>
</dbReference>
<dbReference type="Pfam" id="PF01544">
    <property type="entry name" value="CorA"/>
    <property type="match status" value="1"/>
</dbReference>